<name>A0AAD8H776_9APIA</name>
<organism evidence="2 3">
    <name type="scientific">Heracleum sosnowskyi</name>
    <dbReference type="NCBI Taxonomy" id="360622"/>
    <lineage>
        <taxon>Eukaryota</taxon>
        <taxon>Viridiplantae</taxon>
        <taxon>Streptophyta</taxon>
        <taxon>Embryophyta</taxon>
        <taxon>Tracheophyta</taxon>
        <taxon>Spermatophyta</taxon>
        <taxon>Magnoliopsida</taxon>
        <taxon>eudicotyledons</taxon>
        <taxon>Gunneridae</taxon>
        <taxon>Pentapetalae</taxon>
        <taxon>asterids</taxon>
        <taxon>campanulids</taxon>
        <taxon>Apiales</taxon>
        <taxon>Apiaceae</taxon>
        <taxon>Apioideae</taxon>
        <taxon>apioid superclade</taxon>
        <taxon>Tordylieae</taxon>
        <taxon>Tordyliinae</taxon>
        <taxon>Heracleum</taxon>
    </lineage>
</organism>
<accession>A0AAD8H776</accession>
<dbReference type="PANTHER" id="PTHR31373">
    <property type="entry name" value="OS06G0652100 PROTEIN"/>
    <property type="match status" value="1"/>
</dbReference>
<dbReference type="InterPro" id="IPR056690">
    <property type="entry name" value="DUF7788"/>
</dbReference>
<keyword evidence="3" id="KW-1185">Reference proteome</keyword>
<evidence type="ECO:0000313" key="3">
    <source>
        <dbReference type="Proteomes" id="UP001237642"/>
    </source>
</evidence>
<dbReference type="PIRSF" id="PIRSF015417">
    <property type="entry name" value="T31B5_30_vWA"/>
    <property type="match status" value="1"/>
</dbReference>
<proteinExistence type="predicted"/>
<dbReference type="PANTHER" id="PTHR31373:SF27">
    <property type="entry name" value="TROVE DOMAIN-CONTAINING PROTEIN"/>
    <property type="match status" value="1"/>
</dbReference>
<gene>
    <name evidence="2" type="ORF">POM88_046971</name>
</gene>
<dbReference type="InterPro" id="IPR036465">
    <property type="entry name" value="vWFA_dom_sf"/>
</dbReference>
<dbReference type="Proteomes" id="UP001237642">
    <property type="component" value="Unassembled WGS sequence"/>
</dbReference>
<dbReference type="AlphaFoldDB" id="A0AAD8H776"/>
<feature type="domain" description="DUF7788" evidence="1">
    <location>
        <begin position="1"/>
        <end position="116"/>
    </location>
</feature>
<evidence type="ECO:0000313" key="2">
    <source>
        <dbReference type="EMBL" id="KAK1362497.1"/>
    </source>
</evidence>
<dbReference type="EMBL" id="JAUIZM010000010">
    <property type="protein sequence ID" value="KAK1362497.1"/>
    <property type="molecule type" value="Genomic_DNA"/>
</dbReference>
<comment type="caution">
    <text evidence="2">The sequence shown here is derived from an EMBL/GenBank/DDBJ whole genome shotgun (WGS) entry which is preliminary data.</text>
</comment>
<dbReference type="Gene3D" id="3.40.50.410">
    <property type="entry name" value="von Willebrand factor, type A domain"/>
    <property type="match status" value="1"/>
</dbReference>
<protein>
    <recommendedName>
        <fullName evidence="1">DUF7788 domain-containing protein</fullName>
    </recommendedName>
</protein>
<dbReference type="InterPro" id="IPR011205">
    <property type="entry name" value="UCP015417_vWA"/>
</dbReference>
<dbReference type="Pfam" id="PF25043">
    <property type="entry name" value="DUF7788"/>
    <property type="match status" value="1"/>
</dbReference>
<reference evidence="2" key="2">
    <citation type="submission" date="2023-05" db="EMBL/GenBank/DDBJ databases">
        <authorList>
            <person name="Schelkunov M.I."/>
        </authorList>
    </citation>
    <scope>NUCLEOTIDE SEQUENCE</scope>
    <source>
        <strain evidence="2">Hsosn_3</strain>
        <tissue evidence="2">Leaf</tissue>
    </source>
</reference>
<sequence length="135" mass="15358">MDWGGSTNFQRVFDRILNLAVTAQLSEDQMIKTVFVFSDMEFNKASYNPWETDYMVIQRKFREKGYQKVPDIVFWNLRYSSATPVTATQNGVAILSGFSKNLLTMFLNGGGEISPEVVMEAAISGDDYQKLVLYD</sequence>
<evidence type="ECO:0000259" key="1">
    <source>
        <dbReference type="Pfam" id="PF25043"/>
    </source>
</evidence>
<reference evidence="2" key="1">
    <citation type="submission" date="2023-02" db="EMBL/GenBank/DDBJ databases">
        <title>Genome of toxic invasive species Heracleum sosnowskyi carries increased number of genes despite the absence of recent whole-genome duplications.</title>
        <authorList>
            <person name="Schelkunov M."/>
            <person name="Shtratnikova V."/>
            <person name="Makarenko M."/>
            <person name="Klepikova A."/>
            <person name="Omelchenko D."/>
            <person name="Novikova G."/>
            <person name="Obukhova E."/>
            <person name="Bogdanov V."/>
            <person name="Penin A."/>
            <person name="Logacheva M."/>
        </authorList>
    </citation>
    <scope>NUCLEOTIDE SEQUENCE</scope>
    <source>
        <strain evidence="2">Hsosn_3</strain>
        <tissue evidence="2">Leaf</tissue>
    </source>
</reference>